<gene>
    <name evidence="1" type="ORF">Sjap_003297</name>
</gene>
<dbReference type="Proteomes" id="UP001417504">
    <property type="component" value="Unassembled WGS sequence"/>
</dbReference>
<proteinExistence type="predicted"/>
<evidence type="ECO:0000313" key="1">
    <source>
        <dbReference type="EMBL" id="KAK9155817.1"/>
    </source>
</evidence>
<accession>A0AAP0KNG8</accession>
<dbReference type="EMBL" id="JBBNAE010000001">
    <property type="protein sequence ID" value="KAK9155817.1"/>
    <property type="molecule type" value="Genomic_DNA"/>
</dbReference>
<protein>
    <submittedName>
        <fullName evidence="1">Uncharacterized protein</fullName>
    </submittedName>
</protein>
<name>A0AAP0KNG8_9MAGN</name>
<comment type="caution">
    <text evidence="1">The sequence shown here is derived from an EMBL/GenBank/DDBJ whole genome shotgun (WGS) entry which is preliminary data.</text>
</comment>
<organism evidence="1 2">
    <name type="scientific">Stephania japonica</name>
    <dbReference type="NCBI Taxonomy" id="461633"/>
    <lineage>
        <taxon>Eukaryota</taxon>
        <taxon>Viridiplantae</taxon>
        <taxon>Streptophyta</taxon>
        <taxon>Embryophyta</taxon>
        <taxon>Tracheophyta</taxon>
        <taxon>Spermatophyta</taxon>
        <taxon>Magnoliopsida</taxon>
        <taxon>Ranunculales</taxon>
        <taxon>Menispermaceae</taxon>
        <taxon>Menispermoideae</taxon>
        <taxon>Cissampelideae</taxon>
        <taxon>Stephania</taxon>
    </lineage>
</organism>
<dbReference type="AlphaFoldDB" id="A0AAP0KNG8"/>
<evidence type="ECO:0000313" key="2">
    <source>
        <dbReference type="Proteomes" id="UP001417504"/>
    </source>
</evidence>
<reference evidence="1 2" key="1">
    <citation type="submission" date="2024-01" db="EMBL/GenBank/DDBJ databases">
        <title>Genome assemblies of Stephania.</title>
        <authorList>
            <person name="Yang L."/>
        </authorList>
    </citation>
    <scope>NUCLEOTIDE SEQUENCE [LARGE SCALE GENOMIC DNA]</scope>
    <source>
        <strain evidence="1">QJT</strain>
        <tissue evidence="1">Leaf</tissue>
    </source>
</reference>
<sequence>MSDSHEDRDGGANSRTTTCKVYHFHDGTNDGVNTAIPSMVAATTTTPLTSETPIALTQLVVHRPPKLSIIVALVVEAKIRPRPLRLRNLLLGLNMDLTLRGKDKEARE</sequence>
<keyword evidence="2" id="KW-1185">Reference proteome</keyword>